<evidence type="ECO:0000313" key="3">
    <source>
        <dbReference type="Proteomes" id="UP000345637"/>
    </source>
</evidence>
<keyword evidence="1" id="KW-0472">Membrane</keyword>
<name>A0A485ACR0_RAOPL</name>
<accession>A0A485ACR0</accession>
<keyword evidence="2" id="KW-0808">Transferase</keyword>
<dbReference type="Proteomes" id="UP000345637">
    <property type="component" value="Unassembled WGS sequence"/>
</dbReference>
<protein>
    <submittedName>
        <fullName evidence="2">Undecaprenyl-phosphate galactose phosphotransferase</fullName>
    </submittedName>
</protein>
<evidence type="ECO:0000256" key="1">
    <source>
        <dbReference type="SAM" id="Phobius"/>
    </source>
</evidence>
<proteinExistence type="predicted"/>
<feature type="transmembrane region" description="Helical" evidence="1">
    <location>
        <begin position="49"/>
        <end position="67"/>
    </location>
</feature>
<feature type="transmembrane region" description="Helical" evidence="1">
    <location>
        <begin position="113"/>
        <end position="132"/>
    </location>
</feature>
<organism evidence="2 3">
    <name type="scientific">Raoultella planticola</name>
    <name type="common">Klebsiella planticola</name>
    <dbReference type="NCBI Taxonomy" id="575"/>
    <lineage>
        <taxon>Bacteria</taxon>
        <taxon>Pseudomonadati</taxon>
        <taxon>Pseudomonadota</taxon>
        <taxon>Gammaproteobacteria</taxon>
        <taxon>Enterobacterales</taxon>
        <taxon>Enterobacteriaceae</taxon>
        <taxon>Klebsiella/Raoultella group</taxon>
        <taxon>Raoultella</taxon>
    </lineage>
</organism>
<dbReference type="Pfam" id="PF13727">
    <property type="entry name" value="CoA_binding_3"/>
    <property type="match status" value="1"/>
</dbReference>
<dbReference type="AlphaFoldDB" id="A0A485ACR0"/>
<keyword evidence="1" id="KW-1133">Transmembrane helix</keyword>
<dbReference type="GO" id="GO:0016740">
    <property type="term" value="F:transferase activity"/>
    <property type="evidence" value="ECO:0007669"/>
    <property type="project" value="UniProtKB-KW"/>
</dbReference>
<reference evidence="2 3" key="1">
    <citation type="submission" date="2019-03" db="EMBL/GenBank/DDBJ databases">
        <authorList>
            <consortium name="Pathogen Informatics"/>
        </authorList>
    </citation>
    <scope>NUCLEOTIDE SEQUENCE [LARGE SCALE GENOMIC DNA]</scope>
    <source>
        <strain evidence="2 3">NCTC12998</strain>
    </source>
</reference>
<feature type="transmembrane region" description="Helical" evidence="1">
    <location>
        <begin position="7"/>
        <end position="29"/>
    </location>
</feature>
<evidence type="ECO:0000313" key="2">
    <source>
        <dbReference type="EMBL" id="VFS57856.1"/>
    </source>
</evidence>
<sequence>MTLFVRNIIVSIALAVSDFLAFTISLYISAGLLSVTVNNYEEYFPENQIEGWIALHWLLAFCCVGWYSMRLRHYFYRKTFWFELKEILRTLVIFAIIEIAVMAFTTWTFSRLLWLLTWILILILVPIARMGIKRVLDFFNLWQRDTWIIGSGENAKEAYKAISSERNLGLEVVGVYL</sequence>
<gene>
    <name evidence="2" type="ORF">NCTC12998_00665</name>
</gene>
<keyword evidence="1" id="KW-0812">Transmembrane</keyword>
<feature type="transmembrane region" description="Helical" evidence="1">
    <location>
        <begin position="87"/>
        <end position="107"/>
    </location>
</feature>
<dbReference type="EMBL" id="CAADJE010000010">
    <property type="protein sequence ID" value="VFS57856.1"/>
    <property type="molecule type" value="Genomic_DNA"/>
</dbReference>